<protein>
    <submittedName>
        <fullName evidence="3">DUF3592 domain-containing protein</fullName>
    </submittedName>
</protein>
<reference evidence="3" key="1">
    <citation type="submission" date="2021-01" db="EMBL/GenBank/DDBJ databases">
        <title>Modified the classification status of verrucomicrobia.</title>
        <authorList>
            <person name="Feng X."/>
        </authorList>
    </citation>
    <scope>NUCLEOTIDE SEQUENCE</scope>
    <source>
        <strain evidence="3">5K15</strain>
    </source>
</reference>
<evidence type="ECO:0000256" key="1">
    <source>
        <dbReference type="SAM" id="MobiDB-lite"/>
    </source>
</evidence>
<sequence length="149" mass="16604">MELLVDTIAILVGAACLVLTGWHEWFWWRRSSWIKTSGTVSAIDLQGADMNKHPRITFQHEGKVQEFTSQYGGSTCPEAGECVTVLYDPETLKAEHFTLGNRLLFTLAPLAFGLMFTAIGVVGITPLEEKDAEPEAQRIQQEGLEQIPR</sequence>
<name>A0AAE2V8Q0_9BACT</name>
<evidence type="ECO:0000256" key="2">
    <source>
        <dbReference type="SAM" id="Phobius"/>
    </source>
</evidence>
<keyword evidence="4" id="KW-1185">Reference proteome</keyword>
<gene>
    <name evidence="3" type="ORF">JIN83_02865</name>
</gene>
<dbReference type="Proteomes" id="UP000634206">
    <property type="component" value="Unassembled WGS sequence"/>
</dbReference>
<dbReference type="AlphaFoldDB" id="A0AAE2V8Q0"/>
<dbReference type="RefSeq" id="WP_309488492.1">
    <property type="nucleotide sequence ID" value="NZ_JAENIG010000001.1"/>
</dbReference>
<evidence type="ECO:0000313" key="4">
    <source>
        <dbReference type="Proteomes" id="UP000634206"/>
    </source>
</evidence>
<feature type="region of interest" description="Disordered" evidence="1">
    <location>
        <begin position="130"/>
        <end position="149"/>
    </location>
</feature>
<evidence type="ECO:0000313" key="3">
    <source>
        <dbReference type="EMBL" id="MBK1853888.1"/>
    </source>
</evidence>
<proteinExistence type="predicted"/>
<feature type="transmembrane region" description="Helical" evidence="2">
    <location>
        <begin position="6"/>
        <end position="27"/>
    </location>
</feature>
<dbReference type="EMBL" id="JAENIG010000001">
    <property type="protein sequence ID" value="MBK1853888.1"/>
    <property type="molecule type" value="Genomic_DNA"/>
</dbReference>
<keyword evidence="2" id="KW-0812">Transmembrane</keyword>
<comment type="caution">
    <text evidence="3">The sequence shown here is derived from an EMBL/GenBank/DDBJ whole genome shotgun (WGS) entry which is preliminary data.</text>
</comment>
<accession>A0AAE2V8Q0</accession>
<keyword evidence="2" id="KW-1133">Transmembrane helix</keyword>
<organism evidence="3 4">
    <name type="scientific">Oceaniferula flava</name>
    <dbReference type="NCBI Taxonomy" id="2800421"/>
    <lineage>
        <taxon>Bacteria</taxon>
        <taxon>Pseudomonadati</taxon>
        <taxon>Verrucomicrobiota</taxon>
        <taxon>Verrucomicrobiia</taxon>
        <taxon>Verrucomicrobiales</taxon>
        <taxon>Verrucomicrobiaceae</taxon>
        <taxon>Oceaniferula</taxon>
    </lineage>
</organism>
<keyword evidence="2" id="KW-0472">Membrane</keyword>
<feature type="transmembrane region" description="Helical" evidence="2">
    <location>
        <begin position="103"/>
        <end position="124"/>
    </location>
</feature>